<feature type="region of interest" description="Disordered" evidence="1">
    <location>
        <begin position="19"/>
        <end position="109"/>
    </location>
</feature>
<dbReference type="STRING" id="1335048.AKL17_3594"/>
<dbReference type="KEGG" id="daa:AKL17_3594"/>
<organism evidence="3 4">
    <name type="scientific">Frigidibacter mobilis</name>
    <dbReference type="NCBI Taxonomy" id="1335048"/>
    <lineage>
        <taxon>Bacteria</taxon>
        <taxon>Pseudomonadati</taxon>
        <taxon>Pseudomonadota</taxon>
        <taxon>Alphaproteobacteria</taxon>
        <taxon>Rhodobacterales</taxon>
        <taxon>Paracoccaceae</taxon>
        <taxon>Frigidibacter</taxon>
    </lineage>
</organism>
<feature type="compositionally biased region" description="Acidic residues" evidence="1">
    <location>
        <begin position="63"/>
        <end position="82"/>
    </location>
</feature>
<evidence type="ECO:0000256" key="1">
    <source>
        <dbReference type="SAM" id="MobiDB-lite"/>
    </source>
</evidence>
<name>A0A159Z838_9RHOB</name>
<reference evidence="3 4" key="1">
    <citation type="submission" date="2015-09" db="EMBL/GenBank/DDBJ databases">
        <title>Complete genome sequence of Defluviimonas alba cai42t isolated from an oilfield in Xinjiang.</title>
        <authorList>
            <person name="Geng S."/>
            <person name="Pan X."/>
            <person name="Wu X."/>
        </authorList>
    </citation>
    <scope>NUCLEOTIDE SEQUENCE [LARGE SCALE GENOMIC DNA]</scope>
    <source>
        <strain evidence="4">cai42</strain>
    </source>
</reference>
<feature type="compositionally biased region" description="Low complexity" evidence="1">
    <location>
        <begin position="38"/>
        <end position="48"/>
    </location>
</feature>
<keyword evidence="4" id="KW-1185">Reference proteome</keyword>
<dbReference type="AlphaFoldDB" id="A0A159Z838"/>
<feature type="region of interest" description="Disordered" evidence="1">
    <location>
        <begin position="148"/>
        <end position="184"/>
    </location>
</feature>
<feature type="signal peptide" evidence="2">
    <location>
        <begin position="1"/>
        <end position="23"/>
    </location>
</feature>
<dbReference type="RefSeq" id="WP_066815453.1">
    <property type="nucleotide sequence ID" value="NZ_CP012661.1"/>
</dbReference>
<keyword evidence="2" id="KW-0732">Signal</keyword>
<protein>
    <submittedName>
        <fullName evidence="3">Uncharacterized protein</fullName>
    </submittedName>
</protein>
<feature type="compositionally biased region" description="Acidic residues" evidence="1">
    <location>
        <begin position="25"/>
        <end position="37"/>
    </location>
</feature>
<evidence type="ECO:0000313" key="3">
    <source>
        <dbReference type="EMBL" id="AMY70818.1"/>
    </source>
</evidence>
<feature type="compositionally biased region" description="Acidic residues" evidence="1">
    <location>
        <begin position="89"/>
        <end position="105"/>
    </location>
</feature>
<dbReference type="Proteomes" id="UP000076128">
    <property type="component" value="Chromosome"/>
</dbReference>
<evidence type="ECO:0000313" key="4">
    <source>
        <dbReference type="Proteomes" id="UP000076128"/>
    </source>
</evidence>
<dbReference type="OrthoDB" id="7876817at2"/>
<feature type="compositionally biased region" description="Acidic residues" evidence="1">
    <location>
        <begin position="157"/>
        <end position="180"/>
    </location>
</feature>
<evidence type="ECO:0000256" key="2">
    <source>
        <dbReference type="SAM" id="SignalP"/>
    </source>
</evidence>
<accession>A0A159Z838</accession>
<gene>
    <name evidence="3" type="ORF">AKL17_3594</name>
</gene>
<sequence>MLVLEVMSLFMLGLLGAALPAIGSGDDDDDKSEDSGAEADTPAVAAEGAETEDEATWLLDYAAPEDDPTESEGQDPWELEAEDAAHEAELDEPETDDESETDDEPVASTDLDVLAAIARLTAANPAAAGQEDEADDAEDAATPSETALAALSPQISDETDADDPSDTDGADTDGYDDDTSAEAPETLTATTIVGYQPGSDQIEITIFAPPPDTAVDVVLQQTADGSGTEVLIAGKLRAVLNGVLPGDVDANDLYIEFAG</sequence>
<dbReference type="EMBL" id="CP012661">
    <property type="protein sequence ID" value="AMY70818.1"/>
    <property type="molecule type" value="Genomic_DNA"/>
</dbReference>
<proteinExistence type="predicted"/>
<feature type="chain" id="PRO_5007811762" evidence="2">
    <location>
        <begin position="24"/>
        <end position="259"/>
    </location>
</feature>